<name>A0ABS3FC16_9FLAO</name>
<comment type="caution">
    <text evidence="2">The sequence shown here is derived from an EMBL/GenBank/DDBJ whole genome shotgun (WGS) entry which is preliminary data.</text>
</comment>
<dbReference type="Proteomes" id="UP000664807">
    <property type="component" value="Unassembled WGS sequence"/>
</dbReference>
<protein>
    <submittedName>
        <fullName evidence="2">Uncharacterized protein</fullName>
    </submittedName>
</protein>
<reference evidence="2 3" key="1">
    <citation type="submission" date="2021-03" db="EMBL/GenBank/DDBJ databases">
        <title>Muricauda lutimaris sp. nov. and Muricauda ruestringensis sp. nov, two marine members of the Flavobacteriaceae isolated from deep sea sediments of Western Pacific.</title>
        <authorList>
            <person name="Zhao S."/>
            <person name="Liu R."/>
        </authorList>
    </citation>
    <scope>NUCLEOTIDE SEQUENCE [LARGE SCALE GENOMIC DNA]</scope>
    <source>
        <strain evidence="2 3">BC31-3-A3</strain>
    </source>
</reference>
<organism evidence="2 3">
    <name type="scientific">Flagellimonas profundi</name>
    <dbReference type="NCBI Taxonomy" id="2915620"/>
    <lineage>
        <taxon>Bacteria</taxon>
        <taxon>Pseudomonadati</taxon>
        <taxon>Bacteroidota</taxon>
        <taxon>Flavobacteriia</taxon>
        <taxon>Flavobacteriales</taxon>
        <taxon>Flavobacteriaceae</taxon>
        <taxon>Flagellimonas</taxon>
    </lineage>
</organism>
<keyword evidence="1" id="KW-0472">Membrane</keyword>
<accession>A0ABS3FC16</accession>
<keyword evidence="1" id="KW-0812">Transmembrane</keyword>
<evidence type="ECO:0000313" key="3">
    <source>
        <dbReference type="Proteomes" id="UP000664807"/>
    </source>
</evidence>
<sequence length="53" mass="6047">MKDKGQDKKKEQELLPSERVSWHKEGLYVFISILILFAVHILVTLILGALLGK</sequence>
<keyword evidence="3" id="KW-1185">Reference proteome</keyword>
<dbReference type="EMBL" id="JAFLNM010000001">
    <property type="protein sequence ID" value="MBO0340701.1"/>
    <property type="molecule type" value="Genomic_DNA"/>
</dbReference>
<feature type="transmembrane region" description="Helical" evidence="1">
    <location>
        <begin position="27"/>
        <end position="51"/>
    </location>
</feature>
<proteinExistence type="predicted"/>
<evidence type="ECO:0000256" key="1">
    <source>
        <dbReference type="SAM" id="Phobius"/>
    </source>
</evidence>
<gene>
    <name evidence="2" type="ORF">J0654_03545</name>
</gene>
<evidence type="ECO:0000313" key="2">
    <source>
        <dbReference type="EMBL" id="MBO0340701.1"/>
    </source>
</evidence>
<dbReference type="RefSeq" id="WP_207026327.1">
    <property type="nucleotide sequence ID" value="NZ_JAFLNM010000001.1"/>
</dbReference>
<keyword evidence="1" id="KW-1133">Transmembrane helix</keyword>